<sequence length="112" mass="12042">MKKLTLLVGIGIGYVLGARAGRQRYEDLKAQAQRAWQNPAVQERATQVQEKANEVAHTVTETVGEKVSDAVDEVRERVQGGGDDHDDAPRTPGGAHVADVPDHGPHGATDRL</sequence>
<feature type="region of interest" description="Disordered" evidence="1">
    <location>
        <begin position="63"/>
        <end position="112"/>
    </location>
</feature>
<evidence type="ECO:0000313" key="2">
    <source>
        <dbReference type="EMBL" id="MDT9592382.1"/>
    </source>
</evidence>
<comment type="caution">
    <text evidence="2">The sequence shown here is derived from an EMBL/GenBank/DDBJ whole genome shotgun (WGS) entry which is preliminary data.</text>
</comment>
<dbReference type="EMBL" id="JAVYII010000002">
    <property type="protein sequence ID" value="MDT9592382.1"/>
    <property type="molecule type" value="Genomic_DNA"/>
</dbReference>
<feature type="compositionally biased region" description="Basic and acidic residues" evidence="1">
    <location>
        <begin position="99"/>
        <end position="112"/>
    </location>
</feature>
<proteinExistence type="predicted"/>
<evidence type="ECO:0000256" key="1">
    <source>
        <dbReference type="SAM" id="MobiDB-lite"/>
    </source>
</evidence>
<keyword evidence="3" id="KW-1185">Reference proteome</keyword>
<protein>
    <submittedName>
        <fullName evidence="2">YtxH domain-containing protein</fullName>
    </submittedName>
</protein>
<gene>
    <name evidence="2" type="ORF">RDV89_04850</name>
</gene>
<accession>A0ABU3PT21</accession>
<reference evidence="2 3" key="1">
    <citation type="submission" date="2023-08" db="EMBL/GenBank/DDBJ databases">
        <title>Nocardioides seae sp. nov., a bacterium isolated from a soil.</title>
        <authorList>
            <person name="Wang X."/>
        </authorList>
    </citation>
    <scope>NUCLEOTIDE SEQUENCE [LARGE SCALE GENOMIC DNA]</scope>
    <source>
        <strain evidence="2 3">YZH12</strain>
    </source>
</reference>
<dbReference type="RefSeq" id="WP_315731813.1">
    <property type="nucleotide sequence ID" value="NZ_JAVYII010000002.1"/>
</dbReference>
<dbReference type="Proteomes" id="UP001268542">
    <property type="component" value="Unassembled WGS sequence"/>
</dbReference>
<evidence type="ECO:0000313" key="3">
    <source>
        <dbReference type="Proteomes" id="UP001268542"/>
    </source>
</evidence>
<name>A0ABU3PT21_9ACTN</name>
<organism evidence="2 3">
    <name type="scientific">Nocardioides imazamoxiresistens</name>
    <dbReference type="NCBI Taxonomy" id="3231893"/>
    <lineage>
        <taxon>Bacteria</taxon>
        <taxon>Bacillati</taxon>
        <taxon>Actinomycetota</taxon>
        <taxon>Actinomycetes</taxon>
        <taxon>Propionibacteriales</taxon>
        <taxon>Nocardioidaceae</taxon>
        <taxon>Nocardioides</taxon>
    </lineage>
</organism>
<feature type="compositionally biased region" description="Basic and acidic residues" evidence="1">
    <location>
        <begin position="63"/>
        <end position="78"/>
    </location>
</feature>